<name>A0A8J6AQN2_9EUKA</name>
<proteinExistence type="predicted"/>
<sequence length="283" mass="30865">MVADSTESLQVMMIPEFERSEKPSLMIVPHPRLASDKMAVMVMRDIVYGLETISPDRGSFFIDNYIEKNKSLVFAAQVDPVLLVLPMLFESLGLDRDMKDLALVPADFSSKPDHAEAFTALLPLARPNIDRICDVQTIGDDNYYELSAVKIKAYLRAKYDRLMTHLTAGGGPASPISSPGASDIIEKRMKVQAASIVCDLTPRWAAEILLADVDLTYDAIFSAPKKKSLSVTPDRAGKGAGKRKASSKSTLKTPTGKRSSGGRRTSLSPGQSLLSSFLTTPQR</sequence>
<evidence type="ECO:0000256" key="1">
    <source>
        <dbReference type="SAM" id="MobiDB-lite"/>
    </source>
</evidence>
<feature type="compositionally biased region" description="Polar residues" evidence="1">
    <location>
        <begin position="250"/>
        <end position="283"/>
    </location>
</feature>
<organism evidence="2 3">
    <name type="scientific">Carpediemonas membranifera</name>
    <dbReference type="NCBI Taxonomy" id="201153"/>
    <lineage>
        <taxon>Eukaryota</taxon>
        <taxon>Metamonada</taxon>
        <taxon>Carpediemonas-like organisms</taxon>
        <taxon>Carpediemonas</taxon>
    </lineage>
</organism>
<gene>
    <name evidence="2" type="ORF">J8273_6431</name>
</gene>
<dbReference type="PANTHER" id="PTHR13383">
    <property type="entry name" value="RIBONUCLEASE H2 SUBUNIT B"/>
    <property type="match status" value="1"/>
</dbReference>
<evidence type="ECO:0000313" key="3">
    <source>
        <dbReference type="Proteomes" id="UP000717585"/>
    </source>
</evidence>
<dbReference type="OrthoDB" id="29098at2759"/>
<feature type="region of interest" description="Disordered" evidence="1">
    <location>
        <begin position="229"/>
        <end position="283"/>
    </location>
</feature>
<dbReference type="EMBL" id="JAHDYR010000053">
    <property type="protein sequence ID" value="KAG9391666.1"/>
    <property type="molecule type" value="Genomic_DNA"/>
</dbReference>
<dbReference type="AlphaFoldDB" id="A0A8J6AQN2"/>
<keyword evidence="3" id="KW-1185">Reference proteome</keyword>
<dbReference type="InterPro" id="IPR040456">
    <property type="entry name" value="RNase_H2_suB"/>
</dbReference>
<comment type="caution">
    <text evidence="2">The sequence shown here is derived from an EMBL/GenBank/DDBJ whole genome shotgun (WGS) entry which is preliminary data.</text>
</comment>
<dbReference type="GO" id="GO:0005654">
    <property type="term" value="C:nucleoplasm"/>
    <property type="evidence" value="ECO:0007669"/>
    <property type="project" value="TreeGrafter"/>
</dbReference>
<dbReference type="GO" id="GO:0006401">
    <property type="term" value="P:RNA catabolic process"/>
    <property type="evidence" value="ECO:0007669"/>
    <property type="project" value="TreeGrafter"/>
</dbReference>
<dbReference type="Proteomes" id="UP000717585">
    <property type="component" value="Unassembled WGS sequence"/>
</dbReference>
<dbReference type="Gene3D" id="1.10.20.120">
    <property type="match status" value="1"/>
</dbReference>
<dbReference type="PANTHER" id="PTHR13383:SF11">
    <property type="entry name" value="RIBONUCLEASE H2 SUBUNIT B"/>
    <property type="match status" value="1"/>
</dbReference>
<reference evidence="2" key="1">
    <citation type="submission" date="2021-05" db="EMBL/GenBank/DDBJ databases">
        <title>A free-living protist that lacks canonical eukaryotic 1 DNA replication and segregation systems.</title>
        <authorList>
            <person name="Salas-Leiva D.E."/>
            <person name="Tromer E.C."/>
            <person name="Curtis B.A."/>
            <person name="Jerlstrom-Hultqvist J."/>
            <person name="Kolisko M."/>
            <person name="Yi Z."/>
            <person name="Salas-Leiva J.S."/>
            <person name="Gallot-Lavallee L."/>
            <person name="Kops G.J.P.L."/>
            <person name="Archibald J.M."/>
            <person name="Simpson A.G.B."/>
            <person name="Roger A.J."/>
        </authorList>
    </citation>
    <scope>NUCLEOTIDE SEQUENCE</scope>
    <source>
        <strain evidence="2">BICM</strain>
    </source>
</reference>
<protein>
    <submittedName>
        <fullName evidence="2">Ribonuclease H2, subunit B</fullName>
    </submittedName>
</protein>
<dbReference type="GO" id="GO:0032299">
    <property type="term" value="C:ribonuclease H2 complex"/>
    <property type="evidence" value="ECO:0007669"/>
    <property type="project" value="InterPro"/>
</dbReference>
<evidence type="ECO:0000313" key="2">
    <source>
        <dbReference type="EMBL" id="KAG9391666.1"/>
    </source>
</evidence>
<accession>A0A8J6AQN2</accession>